<evidence type="ECO:0000313" key="1">
    <source>
        <dbReference type="EMBL" id="ACS79392.1"/>
    </source>
</evidence>
<reference evidence="1 2" key="1">
    <citation type="submission" date="2009-06" db="EMBL/GenBank/DDBJ databases">
        <title>Complete sequence of Desulfovibrio salexigens DSM 2638.</title>
        <authorList>
            <consortium name="US DOE Joint Genome Institute"/>
            <person name="Lucas S."/>
            <person name="Copeland A."/>
            <person name="Lapidus A."/>
            <person name="Glavina del Rio T."/>
            <person name="Tice H."/>
            <person name="Bruce D."/>
            <person name="Goodwin L."/>
            <person name="Pitluck S."/>
            <person name="Munk A.C."/>
            <person name="Brettin T."/>
            <person name="Detter J.C."/>
            <person name="Han C."/>
            <person name="Tapia R."/>
            <person name="Larimer F."/>
            <person name="Land M."/>
            <person name="Hauser L."/>
            <person name="Kyrpides N."/>
            <person name="Anderson I."/>
            <person name="Wall J.D."/>
            <person name="Arkin A.P."/>
            <person name="Dehal P."/>
            <person name="Chivian D."/>
            <person name="Giles B."/>
            <person name="Hazen T.C."/>
        </authorList>
    </citation>
    <scope>NUCLEOTIDE SEQUENCE [LARGE SCALE GENOMIC DNA]</scope>
    <source>
        <strain evidence="2">ATCC 14822 / DSM 2638 / NCIMB 8403 / VKM B-1763</strain>
    </source>
</reference>
<gene>
    <name evidence="1" type="ordered locus">Desal_1330</name>
</gene>
<keyword evidence="2" id="KW-1185">Reference proteome</keyword>
<dbReference type="AlphaFoldDB" id="C6C1Z6"/>
<accession>C6C1Z6</accession>
<dbReference type="STRING" id="526222.Desal_1330"/>
<proteinExistence type="predicted"/>
<evidence type="ECO:0000313" key="2">
    <source>
        <dbReference type="Proteomes" id="UP000002601"/>
    </source>
</evidence>
<name>C6C1Z6_MARSD</name>
<protein>
    <submittedName>
        <fullName evidence="1">Uncharacterized protein</fullName>
    </submittedName>
</protein>
<dbReference type="RefSeq" id="WP_015851210.1">
    <property type="nucleotide sequence ID" value="NC_012881.1"/>
</dbReference>
<sequence length="90" mass="10173">MEKLSTSAQSTRTTIRGMALPAQWNARFEVTGILVACRDERELRVENLESFPELRTFSQKEAFFTGVINQKDGMESILLESFTLVENAGE</sequence>
<dbReference type="HOGENOM" id="CLU_2436012_0_0_7"/>
<dbReference type="KEGG" id="dsa:Desal_1330"/>
<organism evidence="1 2">
    <name type="scientific">Maridesulfovibrio salexigens (strain ATCC 14822 / DSM 2638 / NCIMB 8403 / VKM B-1763)</name>
    <name type="common">Desulfovibrio salexigens</name>
    <dbReference type="NCBI Taxonomy" id="526222"/>
    <lineage>
        <taxon>Bacteria</taxon>
        <taxon>Pseudomonadati</taxon>
        <taxon>Thermodesulfobacteriota</taxon>
        <taxon>Desulfovibrionia</taxon>
        <taxon>Desulfovibrionales</taxon>
        <taxon>Desulfovibrionaceae</taxon>
        <taxon>Maridesulfovibrio</taxon>
    </lineage>
</organism>
<dbReference type="Proteomes" id="UP000002601">
    <property type="component" value="Chromosome"/>
</dbReference>
<dbReference type="EMBL" id="CP001649">
    <property type="protein sequence ID" value="ACS79392.1"/>
    <property type="molecule type" value="Genomic_DNA"/>
</dbReference>
<dbReference type="eggNOG" id="ENOG503187B">
    <property type="taxonomic scope" value="Bacteria"/>
</dbReference>
<dbReference type="OrthoDB" id="5465417at2"/>